<feature type="non-terminal residue" evidence="4">
    <location>
        <position position="1"/>
    </location>
</feature>
<feature type="domain" description="Duffy-antigen binding" evidence="2">
    <location>
        <begin position="26"/>
        <end position="185"/>
    </location>
</feature>
<organism evidence="4 5">
    <name type="scientific">Plasmodium falciparum (isolate Camp / Malaysia)</name>
    <dbReference type="NCBI Taxonomy" id="5835"/>
    <lineage>
        <taxon>Eukaryota</taxon>
        <taxon>Sar</taxon>
        <taxon>Alveolata</taxon>
        <taxon>Apicomplexa</taxon>
        <taxon>Aconoidasida</taxon>
        <taxon>Haemosporida</taxon>
        <taxon>Plasmodiidae</taxon>
        <taxon>Plasmodium</taxon>
        <taxon>Plasmodium (Laverania)</taxon>
    </lineage>
</organism>
<reference evidence="4 5" key="1">
    <citation type="submission" date="2013-02" db="EMBL/GenBank/DDBJ databases">
        <title>The Genome Annotation of Plasmodium falciparum CAMP/Malaysia.</title>
        <authorList>
            <consortium name="The Broad Institute Genome Sequencing Platform"/>
            <consortium name="The Broad Institute Genome Sequencing Center for Infectious Disease"/>
            <person name="Neafsey D."/>
            <person name="Hoffman S."/>
            <person name="Volkman S."/>
            <person name="Rosenthal P."/>
            <person name="Walker B."/>
            <person name="Young S.K."/>
            <person name="Zeng Q."/>
            <person name="Gargeya S."/>
            <person name="Fitzgerald M."/>
            <person name="Haas B."/>
            <person name="Abouelleil A."/>
            <person name="Allen A.W."/>
            <person name="Alvarado L."/>
            <person name="Arachchi H.M."/>
            <person name="Berlin A.M."/>
            <person name="Chapman S.B."/>
            <person name="Gainer-Dewar J."/>
            <person name="Goldberg J."/>
            <person name="Griggs A."/>
            <person name="Gujja S."/>
            <person name="Hansen M."/>
            <person name="Howarth C."/>
            <person name="Imamovic A."/>
            <person name="Ireland A."/>
            <person name="Larimer J."/>
            <person name="McCowan C."/>
            <person name="Murphy C."/>
            <person name="Pearson M."/>
            <person name="Poon T.W."/>
            <person name="Priest M."/>
            <person name="Roberts A."/>
            <person name="Saif S."/>
            <person name="Shea T."/>
            <person name="Sisk P."/>
            <person name="Sykes S."/>
            <person name="Wortman J."/>
            <person name="Nusbaum C."/>
            <person name="Birren B."/>
        </authorList>
    </citation>
    <scope>NUCLEOTIDE SEQUENCE [LARGE SCALE GENOMIC DNA]</scope>
    <source>
        <strain evidence="4 5">CAMP/Malaysia</strain>
    </source>
</reference>
<evidence type="ECO:0000259" key="2">
    <source>
        <dbReference type="Pfam" id="PF05424"/>
    </source>
</evidence>
<accession>A0A024WYK7</accession>
<name>A0A024WYK7_PLAFC</name>
<dbReference type="Gene3D" id="1.20.58.830">
    <property type="match status" value="1"/>
</dbReference>
<dbReference type="InterPro" id="IPR008602">
    <property type="entry name" value="Duffy-antigen-binding"/>
</dbReference>
<feature type="region of interest" description="Disordered" evidence="1">
    <location>
        <begin position="330"/>
        <end position="362"/>
    </location>
</feature>
<dbReference type="OMA" id="PPCEIWI"/>
<protein>
    <recommendedName>
        <fullName evidence="6">Erythrocyte membrane protein 1</fullName>
    </recommendedName>
</protein>
<dbReference type="GO" id="GO:0046789">
    <property type="term" value="F:host cell surface receptor binding"/>
    <property type="evidence" value="ECO:0007669"/>
    <property type="project" value="InterPro"/>
</dbReference>
<feature type="domain" description="Duffy-binding-like" evidence="3">
    <location>
        <begin position="214"/>
        <end position="338"/>
    </location>
</feature>
<sequence length="362" mass="41843">EIDKCKPKTTEKSWQCENRDLVSGKGECMPPRRQTLCVINLQHLSDETPDGLRKAFIQCAAAETFLLWHKYKKDKNGGDADTKLNSGIIPEEFKRQMFYTFGDFRDLCLGTDISARKYPISDVKNKIDNCFNKNGDKGKNDNTERKQWWQKHGHEIWEGMLCALSYDTTHYNVKPETRKKLSEKNDYSNVKFSDESTTLEEFAKRPQFLRWMTEWGDDFCKKRKAELDKLLGNCKDCSVSDSTGGDGGTKTCQTDSPECQKCREQCKKYQEWLKKWRENYDKQKVKFKTDKEGYNDDPDTIQSTEAYEYLSKKLTNITCTSGTTNGDCNCMKEPSKETKKPSDNTDMPASLDNEPEEVKAKC</sequence>
<evidence type="ECO:0000313" key="5">
    <source>
        <dbReference type="Proteomes" id="UP000030694"/>
    </source>
</evidence>
<dbReference type="EMBL" id="KI927683">
    <property type="protein sequence ID" value="ETW58127.1"/>
    <property type="molecule type" value="Genomic_DNA"/>
</dbReference>
<dbReference type="Pfam" id="PF05424">
    <property type="entry name" value="Duffy_binding"/>
    <property type="match status" value="1"/>
</dbReference>
<evidence type="ECO:0000313" key="4">
    <source>
        <dbReference type="EMBL" id="ETW58127.1"/>
    </source>
</evidence>
<feature type="non-terminal residue" evidence="4">
    <location>
        <position position="362"/>
    </location>
</feature>
<dbReference type="InterPro" id="IPR054595">
    <property type="entry name" value="DBL_C"/>
</dbReference>
<dbReference type="Proteomes" id="UP000030694">
    <property type="component" value="Unassembled WGS sequence"/>
</dbReference>
<evidence type="ECO:0000259" key="3">
    <source>
        <dbReference type="Pfam" id="PF22672"/>
    </source>
</evidence>
<feature type="compositionally biased region" description="Basic and acidic residues" evidence="1">
    <location>
        <begin position="333"/>
        <end position="343"/>
    </location>
</feature>
<dbReference type="Pfam" id="PF22672">
    <property type="entry name" value="DBL_C"/>
    <property type="match status" value="1"/>
</dbReference>
<dbReference type="SUPFAM" id="SSF140924">
    <property type="entry name" value="Duffy binding domain-like"/>
    <property type="match status" value="1"/>
</dbReference>
<proteinExistence type="predicted"/>
<dbReference type="AlphaFoldDB" id="A0A024WYK7"/>
<dbReference type="Gene3D" id="1.20.1310.20">
    <property type="entry name" value="Duffy-antigen binding domain"/>
    <property type="match status" value="1"/>
</dbReference>
<evidence type="ECO:0008006" key="6">
    <source>
        <dbReference type="Google" id="ProtNLM"/>
    </source>
</evidence>
<dbReference type="InterPro" id="IPR042202">
    <property type="entry name" value="Duffy-ag-bd_sf"/>
</dbReference>
<gene>
    <name evidence="4" type="ORF">PFMC_05976</name>
</gene>
<dbReference type="GO" id="GO:0016020">
    <property type="term" value="C:membrane"/>
    <property type="evidence" value="ECO:0007669"/>
    <property type="project" value="InterPro"/>
</dbReference>
<evidence type="ECO:0000256" key="1">
    <source>
        <dbReference type="SAM" id="MobiDB-lite"/>
    </source>
</evidence>
<reference evidence="4 5" key="2">
    <citation type="submission" date="2013-02" db="EMBL/GenBank/DDBJ databases">
        <title>The Genome Sequence of Plasmodium falciparum CAMP/Malaysia.</title>
        <authorList>
            <consortium name="The Broad Institute Genome Sequencing Platform"/>
            <consortium name="The Broad Institute Genome Sequencing Center for Infectious Disease"/>
            <person name="Neafsey D."/>
            <person name="Cheeseman I."/>
            <person name="Volkman S."/>
            <person name="Adams J."/>
            <person name="Walker B."/>
            <person name="Young S.K."/>
            <person name="Zeng Q."/>
            <person name="Gargeya S."/>
            <person name="Fitzgerald M."/>
            <person name="Haas B."/>
            <person name="Abouelleil A."/>
            <person name="Alvarado L."/>
            <person name="Arachchi H.M."/>
            <person name="Berlin A.M."/>
            <person name="Chapman S.B."/>
            <person name="Dewar J."/>
            <person name="Goldberg J."/>
            <person name="Griggs A."/>
            <person name="Gujja S."/>
            <person name="Hansen M."/>
            <person name="Howarth C."/>
            <person name="Imamovic A."/>
            <person name="Larimer J."/>
            <person name="McCowan C."/>
            <person name="Murphy C."/>
            <person name="Neiman D."/>
            <person name="Pearson M."/>
            <person name="Priest M."/>
            <person name="Roberts A."/>
            <person name="Saif S."/>
            <person name="Shea T."/>
            <person name="Sisk P."/>
            <person name="Sykes S."/>
            <person name="Wortman J."/>
            <person name="Nusbaum C."/>
            <person name="Birren B."/>
        </authorList>
    </citation>
    <scope>NUCLEOTIDE SEQUENCE [LARGE SCALE GENOMIC DNA]</scope>
    <source>
        <strain evidence="4 5">CAMP/Malaysia</strain>
    </source>
</reference>